<dbReference type="InterPro" id="IPR016161">
    <property type="entry name" value="Ald_DH/histidinol_DH"/>
</dbReference>
<dbReference type="Pfam" id="PF00815">
    <property type="entry name" value="Histidinol_dh"/>
    <property type="match status" value="1"/>
</dbReference>
<feature type="binding site" evidence="5 9">
    <location>
        <position position="408"/>
    </location>
    <ligand>
        <name>substrate</name>
    </ligand>
</feature>
<keyword evidence="4 5" id="KW-0560">Oxidoreductase</keyword>
<accession>A0A923SQV7</accession>
<evidence type="ECO:0000256" key="4">
    <source>
        <dbReference type="ARBA" id="ARBA00023002"/>
    </source>
</evidence>
<dbReference type="AlphaFoldDB" id="A0A923SQV7"/>
<sequence length="425" mass="46159">MRVLKASKQRTEEDRSKLREAVSQMIQEVRERGDEALIEYNRKFDQCERAMLRVSEEEIKEAYKQVSKQEIADIESAAANIEAFAKAQRETVGELKDVSPAEGIYLGHRVIPVESCCCYVPGGGYPLYSTALMLGIPAKVAGVKRITACSPVVKGTDRIHPKTLVAMDVAGIQEIYALGGAQAVAAFSYGTEQIRPVNLIVGPGNSYVTEAKRQCYGKVGIDFVAGPSEVLVIADGQAEPEIIAADLLAQSEHDREAKGLVVTTEESLGQAILEAVERQLTELDTEEIARCSWNDFGEILIAEDLQEAVSYANAYAPEHLEVNVQPEQIDTVINGLHNYGSLFIGGNTAEVFGDYASGTNHTLPTLGAARYTGGVWVGTFLKVCTYQSMSKEAMMGIAPLVSRLARGEGLVGHARAAEIRMEKNK</sequence>
<keyword evidence="14" id="KW-1185">Reference proteome</keyword>
<dbReference type="SUPFAM" id="SSF53720">
    <property type="entry name" value="ALDH-like"/>
    <property type="match status" value="1"/>
</dbReference>
<feature type="binding site" evidence="5 9">
    <location>
        <position position="228"/>
    </location>
    <ligand>
        <name>substrate</name>
    </ligand>
</feature>
<comment type="similarity">
    <text evidence="1 5 6 11">Belongs to the histidinol dehydrogenase family.</text>
</comment>
<dbReference type="EMBL" id="JACRYT010000008">
    <property type="protein sequence ID" value="MBC6680006.1"/>
    <property type="molecule type" value="Genomic_DNA"/>
</dbReference>
<dbReference type="Gene3D" id="1.20.5.1300">
    <property type="match status" value="1"/>
</dbReference>
<dbReference type="InterPro" id="IPR012131">
    <property type="entry name" value="Hstdl_DH"/>
</dbReference>
<evidence type="ECO:0000256" key="8">
    <source>
        <dbReference type="PIRSR" id="PIRSR000099-2"/>
    </source>
</evidence>
<dbReference type="GO" id="GO:0000105">
    <property type="term" value="P:L-histidine biosynthetic process"/>
    <property type="evidence" value="ECO:0007669"/>
    <property type="project" value="UniProtKB-UniRule"/>
</dbReference>
<dbReference type="PANTHER" id="PTHR21256">
    <property type="entry name" value="HISTIDINOL DEHYDROGENASE HDH"/>
    <property type="match status" value="1"/>
</dbReference>
<keyword evidence="2 5" id="KW-0479">Metal-binding</keyword>
<comment type="cofactor">
    <cofactor evidence="5 10">
        <name>Zn(2+)</name>
        <dbReference type="ChEBI" id="CHEBI:29105"/>
    </cofactor>
    <text evidence="5 10">Binds 1 zinc ion per subunit.</text>
</comment>
<dbReference type="PRINTS" id="PR00083">
    <property type="entry name" value="HOLDHDRGNASE"/>
</dbReference>
<feature type="binding site" evidence="5 9">
    <location>
        <position position="413"/>
    </location>
    <ligand>
        <name>substrate</name>
    </ligand>
</feature>
<dbReference type="InterPro" id="IPR022695">
    <property type="entry name" value="Histidinol_DH_monofunct"/>
</dbReference>
<feature type="binding site" evidence="5 9">
    <location>
        <position position="250"/>
    </location>
    <ligand>
        <name>substrate</name>
    </ligand>
</feature>
<dbReference type="PROSITE" id="PS00611">
    <property type="entry name" value="HISOL_DEHYDROGENASE"/>
    <property type="match status" value="1"/>
</dbReference>
<comment type="function">
    <text evidence="5">Catalyzes the sequential NAD-dependent oxidations of L-histidinol to L-histidinaldehyde and then to L-histidine.</text>
</comment>
<feature type="coiled-coil region" evidence="12">
    <location>
        <begin position="1"/>
        <end position="28"/>
    </location>
</feature>
<feature type="binding site" evidence="5 10">
    <location>
        <position position="250"/>
    </location>
    <ligand>
        <name>Zn(2+)</name>
        <dbReference type="ChEBI" id="CHEBI:29105"/>
    </ligand>
</feature>
<evidence type="ECO:0000256" key="11">
    <source>
        <dbReference type="RuleBase" id="RU004175"/>
    </source>
</evidence>
<dbReference type="CDD" id="cd06572">
    <property type="entry name" value="Histidinol_dh"/>
    <property type="match status" value="1"/>
</dbReference>
<evidence type="ECO:0000256" key="10">
    <source>
        <dbReference type="PIRSR" id="PIRSR000099-4"/>
    </source>
</evidence>
<feature type="active site" description="Proton acceptor" evidence="5 7">
    <location>
        <position position="319"/>
    </location>
</feature>
<dbReference type="GO" id="GO:0008270">
    <property type="term" value="F:zinc ion binding"/>
    <property type="evidence" value="ECO:0007669"/>
    <property type="project" value="UniProtKB-UniRule"/>
</dbReference>
<feature type="binding site" evidence="5 10">
    <location>
        <position position="413"/>
    </location>
    <ligand>
        <name>Zn(2+)</name>
        <dbReference type="ChEBI" id="CHEBI:29105"/>
    </ligand>
</feature>
<dbReference type="HAMAP" id="MF_01024">
    <property type="entry name" value="HisD"/>
    <property type="match status" value="1"/>
</dbReference>
<feature type="binding site" evidence="5 9">
    <location>
        <position position="354"/>
    </location>
    <ligand>
        <name>substrate</name>
    </ligand>
</feature>
<keyword evidence="3 5" id="KW-0862">Zinc</keyword>
<dbReference type="EC" id="1.1.1.23" evidence="5"/>
<name>A0A923SQV7_9FIRM</name>
<dbReference type="PANTHER" id="PTHR21256:SF14">
    <property type="entry name" value="HISTIDINOL DEHYDROGENASE"/>
    <property type="match status" value="1"/>
</dbReference>
<keyword evidence="12" id="KW-0175">Coiled coil</keyword>
<evidence type="ECO:0000256" key="3">
    <source>
        <dbReference type="ARBA" id="ARBA00022833"/>
    </source>
</evidence>
<dbReference type="Gene3D" id="3.40.50.1980">
    <property type="entry name" value="Nitrogenase molybdenum iron protein domain"/>
    <property type="match status" value="2"/>
</dbReference>
<feature type="binding site" evidence="5 9">
    <location>
        <position position="253"/>
    </location>
    <ligand>
        <name>substrate</name>
    </ligand>
</feature>
<feature type="binding site" evidence="5 10">
    <location>
        <position position="354"/>
    </location>
    <ligand>
        <name>Zn(2+)</name>
        <dbReference type="ChEBI" id="CHEBI:29105"/>
    </ligand>
</feature>
<keyword evidence="5" id="KW-0368">Histidine biosynthesis</keyword>
<protein>
    <recommendedName>
        <fullName evidence="5">Histidinol dehydrogenase</fullName>
        <shortName evidence="5">HDH</shortName>
        <ecNumber evidence="5">1.1.1.23</ecNumber>
    </recommendedName>
</protein>
<reference evidence="13" key="1">
    <citation type="submission" date="2020-08" db="EMBL/GenBank/DDBJ databases">
        <title>Genome public.</title>
        <authorList>
            <person name="Liu C."/>
            <person name="Sun Q."/>
        </authorList>
    </citation>
    <scope>NUCLEOTIDE SEQUENCE</scope>
    <source>
        <strain evidence="13">BX12</strain>
    </source>
</reference>
<comment type="catalytic activity">
    <reaction evidence="5">
        <text>L-histidinol + 2 NAD(+) + H2O = L-histidine + 2 NADH + 3 H(+)</text>
        <dbReference type="Rhea" id="RHEA:20641"/>
        <dbReference type="ChEBI" id="CHEBI:15377"/>
        <dbReference type="ChEBI" id="CHEBI:15378"/>
        <dbReference type="ChEBI" id="CHEBI:57540"/>
        <dbReference type="ChEBI" id="CHEBI:57595"/>
        <dbReference type="ChEBI" id="CHEBI:57699"/>
        <dbReference type="ChEBI" id="CHEBI:57945"/>
        <dbReference type="EC" id="1.1.1.23"/>
    </reaction>
</comment>
<evidence type="ECO:0000256" key="6">
    <source>
        <dbReference type="PIRNR" id="PIRNR000099"/>
    </source>
</evidence>
<evidence type="ECO:0000256" key="1">
    <source>
        <dbReference type="ARBA" id="ARBA00010178"/>
    </source>
</evidence>
<evidence type="ECO:0000313" key="13">
    <source>
        <dbReference type="EMBL" id="MBC6680006.1"/>
    </source>
</evidence>
<feature type="binding site" evidence="5 8">
    <location>
        <position position="205"/>
    </location>
    <ligand>
        <name>NAD(+)</name>
        <dbReference type="ChEBI" id="CHEBI:57540"/>
    </ligand>
</feature>
<evidence type="ECO:0000256" key="5">
    <source>
        <dbReference type="HAMAP-Rule" id="MF_01024"/>
    </source>
</evidence>
<dbReference type="PIRSF" id="PIRSF000099">
    <property type="entry name" value="Histidinol_dh"/>
    <property type="match status" value="1"/>
</dbReference>
<keyword evidence="5" id="KW-0028">Amino-acid biosynthesis</keyword>
<comment type="caution">
    <text evidence="13">The sequence shown here is derived from an EMBL/GenBank/DDBJ whole genome shotgun (WGS) entry which is preliminary data.</text>
</comment>
<evidence type="ECO:0000256" key="9">
    <source>
        <dbReference type="PIRSR" id="PIRSR000099-3"/>
    </source>
</evidence>
<dbReference type="GO" id="GO:0051287">
    <property type="term" value="F:NAD binding"/>
    <property type="evidence" value="ECO:0007669"/>
    <property type="project" value="InterPro"/>
</dbReference>
<dbReference type="InterPro" id="IPR001692">
    <property type="entry name" value="Histidinol_DH_CS"/>
</dbReference>
<dbReference type="RefSeq" id="WP_187303108.1">
    <property type="nucleotide sequence ID" value="NZ_JACRYT010000008.1"/>
</dbReference>
<keyword evidence="5 8" id="KW-0520">NAD</keyword>
<evidence type="ECO:0000256" key="2">
    <source>
        <dbReference type="ARBA" id="ARBA00022723"/>
    </source>
</evidence>
<gene>
    <name evidence="5 13" type="primary">hisD</name>
    <name evidence="13" type="ORF">H9L42_09200</name>
</gene>
<evidence type="ECO:0000256" key="12">
    <source>
        <dbReference type="SAM" id="Coils"/>
    </source>
</evidence>
<dbReference type="NCBIfam" id="TIGR00069">
    <property type="entry name" value="hisD"/>
    <property type="match status" value="1"/>
</dbReference>
<dbReference type="FunFam" id="3.40.50.1980:FF:000001">
    <property type="entry name" value="Histidinol dehydrogenase"/>
    <property type="match status" value="1"/>
</dbReference>
<organism evidence="13 14">
    <name type="scientific">Zhenpiania hominis</name>
    <dbReference type="NCBI Taxonomy" id="2763644"/>
    <lineage>
        <taxon>Bacteria</taxon>
        <taxon>Bacillati</taxon>
        <taxon>Bacillota</taxon>
        <taxon>Clostridia</taxon>
        <taxon>Peptostreptococcales</taxon>
        <taxon>Anaerovoracaceae</taxon>
        <taxon>Zhenpiania</taxon>
    </lineage>
</organism>
<feature type="binding site" evidence="5 8">
    <location>
        <position position="119"/>
    </location>
    <ligand>
        <name>NAD(+)</name>
        <dbReference type="ChEBI" id="CHEBI:57540"/>
    </ligand>
</feature>
<feature type="binding site" evidence="5 9">
    <location>
        <position position="319"/>
    </location>
    <ligand>
        <name>substrate</name>
    </ligand>
</feature>
<feature type="binding site" evidence="5 10">
    <location>
        <position position="253"/>
    </location>
    <ligand>
        <name>Zn(2+)</name>
        <dbReference type="ChEBI" id="CHEBI:29105"/>
    </ligand>
</feature>
<dbReference type="GO" id="GO:0004399">
    <property type="term" value="F:histidinol dehydrogenase activity"/>
    <property type="evidence" value="ECO:0007669"/>
    <property type="project" value="UniProtKB-UniRule"/>
</dbReference>
<comment type="pathway">
    <text evidence="5">Amino-acid biosynthesis; L-histidine biosynthesis; L-histidine from 5-phospho-alpha-D-ribose 1-diphosphate: step 9/9.</text>
</comment>
<dbReference type="FunFam" id="3.40.50.1980:FF:000026">
    <property type="entry name" value="Histidinol dehydrogenase"/>
    <property type="match status" value="1"/>
</dbReference>
<dbReference type="Proteomes" id="UP000602647">
    <property type="component" value="Unassembled WGS sequence"/>
</dbReference>
<feature type="binding site" evidence="5 8">
    <location>
        <position position="182"/>
    </location>
    <ligand>
        <name>NAD(+)</name>
        <dbReference type="ChEBI" id="CHEBI:57540"/>
    </ligand>
</feature>
<feature type="active site" description="Proton acceptor" evidence="5 7">
    <location>
        <position position="318"/>
    </location>
</feature>
<evidence type="ECO:0000313" key="14">
    <source>
        <dbReference type="Proteomes" id="UP000602647"/>
    </source>
</evidence>
<evidence type="ECO:0000256" key="7">
    <source>
        <dbReference type="PIRSR" id="PIRSR000099-1"/>
    </source>
</evidence>
<proteinExistence type="inferred from homology"/>
<dbReference type="GO" id="GO:0005829">
    <property type="term" value="C:cytosol"/>
    <property type="evidence" value="ECO:0007669"/>
    <property type="project" value="TreeGrafter"/>
</dbReference>